<feature type="compositionally biased region" description="Low complexity" evidence="1">
    <location>
        <begin position="644"/>
        <end position="670"/>
    </location>
</feature>
<reference evidence="3" key="1">
    <citation type="submission" date="2019-09" db="UniProtKB">
        <authorList>
            <consortium name="WormBaseParasite"/>
        </authorList>
    </citation>
    <scope>IDENTIFICATION</scope>
</reference>
<proteinExistence type="predicted"/>
<feature type="region of interest" description="Disordered" evidence="1">
    <location>
        <begin position="309"/>
        <end position="331"/>
    </location>
</feature>
<keyword evidence="2" id="KW-1185">Reference proteome</keyword>
<feature type="compositionally biased region" description="Basic and acidic residues" evidence="1">
    <location>
        <begin position="40"/>
        <end position="59"/>
    </location>
</feature>
<feature type="region of interest" description="Disordered" evidence="1">
    <location>
        <begin position="692"/>
        <end position="714"/>
    </location>
</feature>
<feature type="compositionally biased region" description="Polar residues" evidence="1">
    <location>
        <begin position="132"/>
        <end position="145"/>
    </location>
</feature>
<feature type="region of interest" description="Disordered" evidence="1">
    <location>
        <begin position="27"/>
        <end position="292"/>
    </location>
</feature>
<feature type="compositionally biased region" description="Basic and acidic residues" evidence="1">
    <location>
        <begin position="1"/>
        <end position="18"/>
    </location>
</feature>
<evidence type="ECO:0000313" key="2">
    <source>
        <dbReference type="Proteomes" id="UP000050761"/>
    </source>
</evidence>
<feature type="compositionally biased region" description="Basic and acidic residues" evidence="1">
    <location>
        <begin position="245"/>
        <end position="256"/>
    </location>
</feature>
<feature type="compositionally biased region" description="Polar residues" evidence="1">
    <location>
        <begin position="619"/>
        <end position="643"/>
    </location>
</feature>
<feature type="compositionally biased region" description="Basic and acidic residues" evidence="1">
    <location>
        <begin position="585"/>
        <end position="598"/>
    </location>
</feature>
<feature type="compositionally biased region" description="Acidic residues" evidence="1">
    <location>
        <begin position="599"/>
        <end position="611"/>
    </location>
</feature>
<accession>A0A8L8K8A6</accession>
<feature type="compositionally biased region" description="Polar residues" evidence="1">
    <location>
        <begin position="65"/>
        <end position="78"/>
    </location>
</feature>
<sequence>LDERPQHDSTTHGARERQPWAWNVLRSSDVSNRTGVIKSESLDERRQHDSTAHGARERQPWAWNVSRSSDVSNRTAITKTDPANGRGEHDSSTAGDIPNWQIKPSARNPPSSSDPSYRRGIIKSETIDDSYEQNSSGYGGSSASPQAEPLNRNHPNSSAECFRRVITKTDPANSRGEHDSSTADDIPNWQKKPSESSSDPSYRRGIIKTETIDDSYQQNSSGCGGSSVSPQAEPLSRSHPSSSDDSFREAVIKSEPSDDGYQQHSSAHGGHPAPSQKALKRKAPPSSDECYRKRSEGLLQCMVGPQRTKLVDSEKNPALSSKADAPVEAAAPKEVAKLEELPRREVQQLTPEVVARVRKPRRRGTILLEELPPADVLFLEQPTPKKAAVFRKLLSENAASLAEPFAVSHQRTVEATPRKAAVFGRMVSRRAATSGNPTPGSHVVLEKPPARKTIAFGRPPRKPLDPLKRLTSKMAAAIVADSTQSSKKNENGDTEMADAVCMEPAISEEKMSAICVEAKVTVKENEMEATNRNTGGVQSGSVAGRELRALGEIWRGGGTLDSRGIADDPDMLVGNAGNAEVAGGDLHHRLCTSDRREEEKDEEKEDDDELEGEVRDNSSTEASSQGATDDMQFTSSSTRITYNTGSSSSSSGTSSGISSRAFCSSGSEGLGLSSRPFYAELVDRLKNLQSFNSARPDLHRLSSPSTENSYPNNSRRYENTIWAERAVAKRKWSGPSDVDSRRAPLIDYSDLFD</sequence>
<dbReference type="Proteomes" id="UP000050761">
    <property type="component" value="Unassembled WGS sequence"/>
</dbReference>
<name>A0A8L8K8A6_HELPZ</name>
<feature type="compositionally biased region" description="Polar residues" evidence="1">
    <location>
        <begin position="702"/>
        <end position="714"/>
    </location>
</feature>
<dbReference type="AlphaFoldDB" id="A0A8L8K8A6"/>
<evidence type="ECO:0000313" key="3">
    <source>
        <dbReference type="WBParaSite" id="HPBE_0001215801-mRNA-1"/>
    </source>
</evidence>
<evidence type="ECO:0000256" key="1">
    <source>
        <dbReference type="SAM" id="MobiDB-lite"/>
    </source>
</evidence>
<feature type="compositionally biased region" description="Polar residues" evidence="1">
    <location>
        <begin position="214"/>
        <end position="230"/>
    </location>
</feature>
<feature type="region of interest" description="Disordered" evidence="1">
    <location>
        <begin position="584"/>
        <end position="670"/>
    </location>
</feature>
<organism evidence="2 3">
    <name type="scientific">Heligmosomoides polygyrus</name>
    <name type="common">Parasitic roundworm</name>
    <dbReference type="NCBI Taxonomy" id="6339"/>
    <lineage>
        <taxon>Eukaryota</taxon>
        <taxon>Metazoa</taxon>
        <taxon>Ecdysozoa</taxon>
        <taxon>Nematoda</taxon>
        <taxon>Chromadorea</taxon>
        <taxon>Rhabditida</taxon>
        <taxon>Rhabditina</taxon>
        <taxon>Rhabditomorpha</taxon>
        <taxon>Strongyloidea</taxon>
        <taxon>Heligmosomidae</taxon>
        <taxon>Heligmosomoides</taxon>
    </lineage>
</organism>
<feature type="region of interest" description="Disordered" evidence="1">
    <location>
        <begin position="1"/>
        <end position="20"/>
    </location>
</feature>
<protein>
    <submittedName>
        <fullName evidence="3">Protein cordon-bleu</fullName>
    </submittedName>
</protein>
<dbReference type="WBParaSite" id="HPBE_0001215801-mRNA-1">
    <property type="protein sequence ID" value="HPBE_0001215801-mRNA-1"/>
    <property type="gene ID" value="HPBE_0001215801"/>
</dbReference>